<dbReference type="InterPro" id="IPR006379">
    <property type="entry name" value="HAD-SF_hydro_IIB"/>
</dbReference>
<dbReference type="Pfam" id="PF08282">
    <property type="entry name" value="Hydrolase_3"/>
    <property type="match status" value="1"/>
</dbReference>
<organism evidence="1 2">
    <name type="scientific">Clostridium isatidis</name>
    <dbReference type="NCBI Taxonomy" id="182773"/>
    <lineage>
        <taxon>Bacteria</taxon>
        <taxon>Bacillati</taxon>
        <taxon>Bacillota</taxon>
        <taxon>Clostridia</taxon>
        <taxon>Eubacteriales</taxon>
        <taxon>Clostridiaceae</taxon>
        <taxon>Clostridium</taxon>
    </lineage>
</organism>
<name>A0A343J8X9_9CLOT</name>
<dbReference type="GO" id="GO:0000287">
    <property type="term" value="F:magnesium ion binding"/>
    <property type="evidence" value="ECO:0007669"/>
    <property type="project" value="TreeGrafter"/>
</dbReference>
<dbReference type="NCBIfam" id="TIGR00099">
    <property type="entry name" value="Cof-subfamily"/>
    <property type="match status" value="1"/>
</dbReference>
<dbReference type="AlphaFoldDB" id="A0A343J8X9"/>
<evidence type="ECO:0000313" key="2">
    <source>
        <dbReference type="Proteomes" id="UP000264883"/>
    </source>
</evidence>
<evidence type="ECO:0000313" key="1">
    <source>
        <dbReference type="EMBL" id="ASW41987.1"/>
    </source>
</evidence>
<dbReference type="GO" id="GO:0016791">
    <property type="term" value="F:phosphatase activity"/>
    <property type="evidence" value="ECO:0007669"/>
    <property type="project" value="TreeGrafter"/>
</dbReference>
<gene>
    <name evidence="1" type="ORF">BEN51_00215</name>
</gene>
<dbReference type="KEGG" id="cia:BEN51_00215"/>
<dbReference type="Proteomes" id="UP000264883">
    <property type="component" value="Chromosome"/>
</dbReference>
<proteinExistence type="predicted"/>
<dbReference type="OrthoDB" id="306707at2"/>
<dbReference type="Gene3D" id="3.30.1240.10">
    <property type="match status" value="1"/>
</dbReference>
<dbReference type="NCBIfam" id="TIGR01484">
    <property type="entry name" value="HAD-SF-IIB"/>
    <property type="match status" value="1"/>
</dbReference>
<dbReference type="EMBL" id="CP016786">
    <property type="protein sequence ID" value="ASW41987.1"/>
    <property type="molecule type" value="Genomic_DNA"/>
</dbReference>
<dbReference type="PANTHER" id="PTHR10000">
    <property type="entry name" value="PHOSPHOSERINE PHOSPHATASE"/>
    <property type="match status" value="1"/>
</dbReference>
<protein>
    <recommendedName>
        <fullName evidence="3">Haloacid dehalogenase</fullName>
    </recommendedName>
</protein>
<reference evidence="1 2" key="1">
    <citation type="submission" date="2016-08" db="EMBL/GenBank/DDBJ databases">
        <title>Complete Genome Sequence Of The Indigo Reducing Clostridium isatidis DSM15098.</title>
        <authorList>
            <person name="Little G.T."/>
            <person name="Minton N.P."/>
        </authorList>
    </citation>
    <scope>NUCLEOTIDE SEQUENCE [LARGE SCALE GENOMIC DNA]</scope>
    <source>
        <strain evidence="1 2">DSM 15098</strain>
    </source>
</reference>
<keyword evidence="2" id="KW-1185">Reference proteome</keyword>
<dbReference type="InterPro" id="IPR036412">
    <property type="entry name" value="HAD-like_sf"/>
</dbReference>
<evidence type="ECO:0008006" key="3">
    <source>
        <dbReference type="Google" id="ProtNLM"/>
    </source>
</evidence>
<dbReference type="SUPFAM" id="SSF56784">
    <property type="entry name" value="HAD-like"/>
    <property type="match status" value="1"/>
</dbReference>
<dbReference type="GO" id="GO:0005829">
    <property type="term" value="C:cytosol"/>
    <property type="evidence" value="ECO:0007669"/>
    <property type="project" value="TreeGrafter"/>
</dbReference>
<dbReference type="Gene3D" id="3.40.50.1000">
    <property type="entry name" value="HAD superfamily/HAD-like"/>
    <property type="match status" value="1"/>
</dbReference>
<sequence>MKYLASDLDGTLLQKDDSIREEDVQAILRFKSEGNKLIISTGRPLEGIKRALNNYPQIKYDYLVACNGSVVLDKDDNVIYDNYIDAEIAKLIFKDIIEYKNMFVHFENEGIAYSIETEIEVKNQIGELFKNILPKEIVLNENRKYPIISVMAIDEDIKAAEEIKNKLIKNYGDRIEAFRNQFFVDIAPKNCSKGIALKNLSDKIGIKLENLYVIGDSYNDISMFEITDKSFTFTYAEDGVKKQANNIVNSVAECINKILVFN</sequence>
<accession>A0A343J8X9</accession>
<dbReference type="InterPro" id="IPR000150">
    <property type="entry name" value="Cof"/>
</dbReference>
<dbReference type="InterPro" id="IPR023214">
    <property type="entry name" value="HAD_sf"/>
</dbReference>
<dbReference type="PANTHER" id="PTHR10000:SF8">
    <property type="entry name" value="HAD SUPERFAMILY HYDROLASE-LIKE, TYPE 3"/>
    <property type="match status" value="1"/>
</dbReference>
<dbReference type="RefSeq" id="WP_119864120.1">
    <property type="nucleotide sequence ID" value="NZ_CP016786.1"/>
</dbReference>